<reference evidence="2 3" key="1">
    <citation type="journal article" date="2024" name="BMC Genomics">
        <title>Genome assembly of redclaw crayfish (Cherax quadricarinatus) provides insights into its immune adaptation and hypoxia tolerance.</title>
        <authorList>
            <person name="Liu Z."/>
            <person name="Zheng J."/>
            <person name="Li H."/>
            <person name="Fang K."/>
            <person name="Wang S."/>
            <person name="He J."/>
            <person name="Zhou D."/>
            <person name="Weng S."/>
            <person name="Chi M."/>
            <person name="Gu Z."/>
            <person name="He J."/>
            <person name="Li F."/>
            <person name="Wang M."/>
        </authorList>
    </citation>
    <scope>NUCLEOTIDE SEQUENCE [LARGE SCALE GENOMIC DNA]</scope>
    <source>
        <strain evidence="2">ZL_2023a</strain>
    </source>
</reference>
<name>A0AAW0Y4K0_CHEQU</name>
<comment type="caution">
    <text evidence="2">The sequence shown here is derived from an EMBL/GenBank/DDBJ whole genome shotgun (WGS) entry which is preliminary data.</text>
</comment>
<gene>
    <name evidence="2" type="ORF">OTU49_017131</name>
</gene>
<dbReference type="EMBL" id="JARKIK010000017">
    <property type="protein sequence ID" value="KAK8746667.1"/>
    <property type="molecule type" value="Genomic_DNA"/>
</dbReference>
<evidence type="ECO:0000256" key="1">
    <source>
        <dbReference type="SAM" id="MobiDB-lite"/>
    </source>
</evidence>
<proteinExistence type="predicted"/>
<protein>
    <submittedName>
        <fullName evidence="2">Uncharacterized protein</fullName>
    </submittedName>
</protein>
<organism evidence="2 3">
    <name type="scientific">Cherax quadricarinatus</name>
    <name type="common">Australian red claw crayfish</name>
    <dbReference type="NCBI Taxonomy" id="27406"/>
    <lineage>
        <taxon>Eukaryota</taxon>
        <taxon>Metazoa</taxon>
        <taxon>Ecdysozoa</taxon>
        <taxon>Arthropoda</taxon>
        <taxon>Crustacea</taxon>
        <taxon>Multicrustacea</taxon>
        <taxon>Malacostraca</taxon>
        <taxon>Eumalacostraca</taxon>
        <taxon>Eucarida</taxon>
        <taxon>Decapoda</taxon>
        <taxon>Pleocyemata</taxon>
        <taxon>Astacidea</taxon>
        <taxon>Parastacoidea</taxon>
        <taxon>Parastacidae</taxon>
        <taxon>Cherax</taxon>
    </lineage>
</organism>
<dbReference type="Proteomes" id="UP001445076">
    <property type="component" value="Unassembled WGS sequence"/>
</dbReference>
<feature type="region of interest" description="Disordered" evidence="1">
    <location>
        <begin position="285"/>
        <end position="313"/>
    </location>
</feature>
<feature type="non-terminal residue" evidence="2">
    <location>
        <position position="313"/>
    </location>
</feature>
<sequence>MSQIGPGNGQCKGKDEKVNNFFSEDSDQLTHGMEDIITVQYQLPDSYCYESAIFFDKHPYDRPLLHKMVKEWHAEILQKRMVIKKKNEEAIASSRTRNESLCSVDSVTVSGDSQEITWDSGQDFSEDNQDLIEDSYGLDFEKNSSDTLHLAETSPKVCNKAPLTSVQEGDAHSSPSSAWQDHALPTTATLHQHSDTILSSLANSQMNISVPELTVAVSLQPTNTSCFSNSPLPDFELIQNKDFITSFGTQKLKNTDIESLPLSVLDSKHLAKNSGPTLSSLAATHLESSGPTSSSLAAAHLESSGPTLSSLAT</sequence>
<keyword evidence="3" id="KW-1185">Reference proteome</keyword>
<feature type="compositionally biased region" description="Low complexity" evidence="1">
    <location>
        <begin position="293"/>
        <end position="304"/>
    </location>
</feature>
<evidence type="ECO:0000313" key="3">
    <source>
        <dbReference type="Proteomes" id="UP001445076"/>
    </source>
</evidence>
<evidence type="ECO:0000313" key="2">
    <source>
        <dbReference type="EMBL" id="KAK8746667.1"/>
    </source>
</evidence>
<dbReference type="AlphaFoldDB" id="A0AAW0Y4K0"/>
<accession>A0AAW0Y4K0</accession>